<feature type="region of interest" description="Disordered" evidence="4">
    <location>
        <begin position="35"/>
        <end position="55"/>
    </location>
</feature>
<dbReference type="RefSeq" id="WP_038498558.1">
    <property type="nucleotide sequence ID" value="NZ_AFWK01000014.1"/>
</dbReference>
<sequence length="594" mass="67867">MKNKILFGTILTGLLGLSTTKANATFPQNYSLQQQIDAQQQQRQQDQEKRRQEAFSTDLDVRVETSVPTIQSFPKESLCFSIKEIYLTQFSPDRKEVDHLSKTDLKTDFDWALKAIYRPKDIQLPYCLGAQGIGEMIKRVQNALIEKGYATTRVLAMPQDLRQGRLVLTVVPGKVRHILMRDHSHPLRTHKGTVWFALPLGSGDLLNIREIEQGLENLKRPAHVQANIQIVPAQDEDAMPGESDLHIDFKQDFPIRLGLSIDDSGSRATGRLQAGANVSVENLFSLNDVLYGSWTQSISRDSDDKGKRGSHSGGVYYTIPWKNWLLRYSFTENHYYQTVFGAFQNYEYSGKSQYINFTLSRLLYRDSTRKLTADMGIWYRQSANYIDDSEIEIQRRRMAGWSAGMTYYQYFGKSTLEWNVNYKQGTGAFHALPAPEEKFGEGTSRPRIISTAISFKQPFKIGEQGWQFSTSWQAQWNKTPLILQDMFSIGGRYSVRGFDGELTLMGERGWLWRNELSWNVMNKGHEVYLAIDTGYVSGAYAKESFGQRLTGTALGVRGNLWGLQYEYFVGMPLYKPKGFRTSSITTGFNLNYQF</sequence>
<feature type="domain" description="ShlB POTRA" evidence="8">
    <location>
        <begin position="175"/>
        <end position="232"/>
    </location>
</feature>
<dbReference type="InterPro" id="IPR027282">
    <property type="entry name" value="TPS"/>
</dbReference>
<dbReference type="InterPro" id="IPR051544">
    <property type="entry name" value="TPS_OM_transporter"/>
</dbReference>
<evidence type="ECO:0000313" key="10">
    <source>
        <dbReference type="Proteomes" id="UP000028945"/>
    </source>
</evidence>
<dbReference type="AlphaFoldDB" id="A0A077DDP6"/>
<dbReference type="InterPro" id="IPR005565">
    <property type="entry name" value="Hemolysn_activator_HlyB_C"/>
</dbReference>
<evidence type="ECO:0000259" key="6">
    <source>
        <dbReference type="Pfam" id="PF03865"/>
    </source>
</evidence>
<gene>
    <name evidence="9" type="ORF">IX83_01990</name>
</gene>
<keyword evidence="3" id="KW-0998">Cell outer membrane</keyword>
<dbReference type="Gene3D" id="3.10.20.310">
    <property type="entry name" value="membrane protein fhac"/>
    <property type="match status" value="1"/>
</dbReference>
<dbReference type="Pfam" id="PF17287">
    <property type="entry name" value="POTRA_3"/>
    <property type="match status" value="1"/>
</dbReference>
<organism evidence="9 10">
    <name type="scientific">Basilea psittacipulmonis DSM 24701</name>
    <dbReference type="NCBI Taxonomy" id="1072685"/>
    <lineage>
        <taxon>Bacteria</taxon>
        <taxon>Pseudomonadati</taxon>
        <taxon>Pseudomonadota</taxon>
        <taxon>Betaproteobacteria</taxon>
        <taxon>Burkholderiales</taxon>
        <taxon>Alcaligenaceae</taxon>
        <taxon>Basilea</taxon>
    </lineage>
</organism>
<dbReference type="KEGG" id="bpsi:IX83_01990"/>
<protein>
    <submittedName>
        <fullName evidence="9">Peptide transporter</fullName>
    </submittedName>
</protein>
<evidence type="ECO:0000256" key="4">
    <source>
        <dbReference type="SAM" id="MobiDB-lite"/>
    </source>
</evidence>
<accession>A0A077DDP6</accession>
<reference evidence="9 10" key="1">
    <citation type="journal article" date="2014" name="BMC Genomics">
        <title>A genomic perspective on a new bacterial genus and species from the Alcaligenaceae family, Basilea psittacipulmonis.</title>
        <authorList>
            <person name="Whiteson K.L."/>
            <person name="Hernandez D."/>
            <person name="Lazarevic V."/>
            <person name="Gaia N."/>
            <person name="Farinelli L."/>
            <person name="Francois P."/>
            <person name="Pilo P."/>
            <person name="Frey J."/>
            <person name="Schrenzel J."/>
        </authorList>
    </citation>
    <scope>NUCLEOTIDE SEQUENCE [LARGE SCALE GENOMIC DNA]</scope>
    <source>
        <strain evidence="9 10">DSM 24701</strain>
    </source>
</reference>
<dbReference type="InterPro" id="IPR013686">
    <property type="entry name" value="Polypept-transport_assoc_ShlB"/>
</dbReference>
<proteinExistence type="predicted"/>
<dbReference type="PANTHER" id="PTHR34597:SF3">
    <property type="entry name" value="OUTER MEMBRANE TRANSPORTER CDIB"/>
    <property type="match status" value="1"/>
</dbReference>
<feature type="domain" description="Haemolysin activator HlyB C-terminal" evidence="6">
    <location>
        <begin position="241"/>
        <end position="558"/>
    </location>
</feature>
<dbReference type="Pfam" id="PF03865">
    <property type="entry name" value="ShlB"/>
    <property type="match status" value="1"/>
</dbReference>
<name>A0A077DDP6_9BURK</name>
<dbReference type="eggNOG" id="COG2831">
    <property type="taxonomic scope" value="Bacteria"/>
</dbReference>
<feature type="compositionally biased region" description="Basic and acidic residues" evidence="4">
    <location>
        <begin position="45"/>
        <end position="55"/>
    </location>
</feature>
<keyword evidence="10" id="KW-1185">Reference proteome</keyword>
<dbReference type="GO" id="GO:0098046">
    <property type="term" value="C:type V protein secretion system complex"/>
    <property type="evidence" value="ECO:0007669"/>
    <property type="project" value="TreeGrafter"/>
</dbReference>
<feature type="signal peptide" evidence="5">
    <location>
        <begin position="1"/>
        <end position="24"/>
    </location>
</feature>
<keyword evidence="5" id="KW-0732">Signal</keyword>
<dbReference type="PIRSF" id="PIRSF029745">
    <property type="entry name" value="FhaC"/>
    <property type="match status" value="1"/>
</dbReference>
<keyword evidence="1" id="KW-1134">Transmembrane beta strand</keyword>
<dbReference type="Gene3D" id="2.40.160.50">
    <property type="entry name" value="membrane protein fhac: a member of the omp85/tpsb transporter family"/>
    <property type="match status" value="1"/>
</dbReference>
<evidence type="ECO:0000259" key="7">
    <source>
        <dbReference type="Pfam" id="PF08479"/>
    </source>
</evidence>
<evidence type="ECO:0000313" key="9">
    <source>
        <dbReference type="EMBL" id="AIL32246.1"/>
    </source>
</evidence>
<evidence type="ECO:0000256" key="3">
    <source>
        <dbReference type="ARBA" id="ARBA00023237"/>
    </source>
</evidence>
<dbReference type="InterPro" id="IPR035251">
    <property type="entry name" value="ShlB_POTRA"/>
</dbReference>
<evidence type="ECO:0000259" key="8">
    <source>
        <dbReference type="Pfam" id="PF17287"/>
    </source>
</evidence>
<evidence type="ECO:0000256" key="1">
    <source>
        <dbReference type="ARBA" id="ARBA00022452"/>
    </source>
</evidence>
<dbReference type="STRING" id="1072685.IX83_01990"/>
<dbReference type="GO" id="GO:0008320">
    <property type="term" value="F:protein transmembrane transporter activity"/>
    <property type="evidence" value="ECO:0007669"/>
    <property type="project" value="TreeGrafter"/>
</dbReference>
<dbReference type="EMBL" id="CP009238">
    <property type="protein sequence ID" value="AIL32246.1"/>
    <property type="molecule type" value="Genomic_DNA"/>
</dbReference>
<dbReference type="GO" id="GO:0046819">
    <property type="term" value="P:protein secretion by the type V secretion system"/>
    <property type="evidence" value="ECO:0007669"/>
    <property type="project" value="TreeGrafter"/>
</dbReference>
<evidence type="ECO:0000256" key="2">
    <source>
        <dbReference type="ARBA" id="ARBA00022692"/>
    </source>
</evidence>
<evidence type="ECO:0000256" key="5">
    <source>
        <dbReference type="SAM" id="SignalP"/>
    </source>
</evidence>
<feature type="compositionally biased region" description="Low complexity" evidence="4">
    <location>
        <begin position="35"/>
        <end position="44"/>
    </location>
</feature>
<dbReference type="PANTHER" id="PTHR34597">
    <property type="entry name" value="SLR1661 PROTEIN"/>
    <property type="match status" value="1"/>
</dbReference>
<dbReference type="Pfam" id="PF08479">
    <property type="entry name" value="POTRA_2"/>
    <property type="match status" value="1"/>
</dbReference>
<keyword evidence="1" id="KW-0472">Membrane</keyword>
<feature type="chain" id="PRO_5001718024" evidence="5">
    <location>
        <begin position="25"/>
        <end position="594"/>
    </location>
</feature>
<dbReference type="OrthoDB" id="290122at2"/>
<dbReference type="HOGENOM" id="CLU_020581_2_0_4"/>
<keyword evidence="2" id="KW-0812">Transmembrane</keyword>
<feature type="domain" description="Polypeptide-transport-associated ShlB-type" evidence="7">
    <location>
        <begin position="124"/>
        <end position="173"/>
    </location>
</feature>
<dbReference type="Proteomes" id="UP000028945">
    <property type="component" value="Chromosome"/>
</dbReference>